<evidence type="ECO:0000259" key="6">
    <source>
        <dbReference type="PROSITE" id="PS51705"/>
    </source>
</evidence>
<dbReference type="InterPro" id="IPR042108">
    <property type="entry name" value="GTPase_HflX_N_sf"/>
</dbReference>
<evidence type="ECO:0000256" key="1">
    <source>
        <dbReference type="ARBA" id="ARBA00022723"/>
    </source>
</evidence>
<organism evidence="7 8">
    <name type="scientific">Capnocytophaga gingivalis</name>
    <dbReference type="NCBI Taxonomy" id="1017"/>
    <lineage>
        <taxon>Bacteria</taxon>
        <taxon>Pseudomonadati</taxon>
        <taxon>Bacteroidota</taxon>
        <taxon>Flavobacteriia</taxon>
        <taxon>Flavobacteriales</taxon>
        <taxon>Flavobacteriaceae</taxon>
        <taxon>Capnocytophaga</taxon>
    </lineage>
</organism>
<name>A0ABU5Y7G1_9FLAO</name>
<dbReference type="InterPro" id="IPR032305">
    <property type="entry name" value="GTP-bd_M"/>
</dbReference>
<dbReference type="PRINTS" id="PR00326">
    <property type="entry name" value="GTP1OBG"/>
</dbReference>
<dbReference type="SUPFAM" id="SSF52540">
    <property type="entry name" value="P-loop containing nucleoside triphosphate hydrolases"/>
    <property type="match status" value="1"/>
</dbReference>
<comment type="function">
    <text evidence="5">GTPase that associates with the 50S ribosomal subunit and may have a role during protein synthesis or ribosome biogenesis.</text>
</comment>
<dbReference type="NCBIfam" id="TIGR00231">
    <property type="entry name" value="small_GTP"/>
    <property type="match status" value="1"/>
</dbReference>
<gene>
    <name evidence="5 7" type="primary">hflX</name>
    <name evidence="7" type="ORF">VJJ49_03385</name>
</gene>
<protein>
    <recommendedName>
        <fullName evidence="5">GTPase HflX</fullName>
    </recommendedName>
    <alternativeName>
        <fullName evidence="5">GTP-binding protein HflX</fullName>
    </alternativeName>
</protein>
<dbReference type="Gene3D" id="3.40.50.11060">
    <property type="entry name" value="GTPase HflX, N-terminal domain"/>
    <property type="match status" value="1"/>
</dbReference>
<comment type="subunit">
    <text evidence="5">Monomer. Associates with the 50S ribosomal subunit.</text>
</comment>
<comment type="caution">
    <text evidence="7">The sequence shown here is derived from an EMBL/GenBank/DDBJ whole genome shotgun (WGS) entry which is preliminary data.</text>
</comment>
<dbReference type="InterPro" id="IPR027417">
    <property type="entry name" value="P-loop_NTPase"/>
</dbReference>
<evidence type="ECO:0000313" key="8">
    <source>
        <dbReference type="Proteomes" id="UP001324270"/>
    </source>
</evidence>
<dbReference type="Gene3D" id="3.40.50.300">
    <property type="entry name" value="P-loop containing nucleotide triphosphate hydrolases"/>
    <property type="match status" value="1"/>
</dbReference>
<dbReference type="Proteomes" id="UP001324270">
    <property type="component" value="Unassembled WGS sequence"/>
</dbReference>
<dbReference type="PROSITE" id="PS51705">
    <property type="entry name" value="G_HFLX"/>
    <property type="match status" value="1"/>
</dbReference>
<comment type="subcellular location">
    <subcellularLocation>
        <location evidence="5">Cytoplasm</location>
    </subcellularLocation>
    <text evidence="5">May associate with membranes.</text>
</comment>
<dbReference type="RefSeq" id="WP_323978929.1">
    <property type="nucleotide sequence ID" value="NZ_JAYKBV010000003.1"/>
</dbReference>
<evidence type="ECO:0000256" key="3">
    <source>
        <dbReference type="ARBA" id="ARBA00022842"/>
    </source>
</evidence>
<dbReference type="Pfam" id="PF16360">
    <property type="entry name" value="GTP-bdg_M"/>
    <property type="match status" value="1"/>
</dbReference>
<dbReference type="EMBL" id="JAYKBV010000003">
    <property type="protein sequence ID" value="MEB3039735.1"/>
    <property type="molecule type" value="Genomic_DNA"/>
</dbReference>
<feature type="domain" description="Hflx-type G" evidence="6">
    <location>
        <begin position="200"/>
        <end position="385"/>
    </location>
</feature>
<dbReference type="Gene3D" id="6.10.250.2860">
    <property type="match status" value="1"/>
</dbReference>
<dbReference type="PANTHER" id="PTHR10229">
    <property type="entry name" value="GTP-BINDING PROTEIN HFLX"/>
    <property type="match status" value="1"/>
</dbReference>
<keyword evidence="5" id="KW-0963">Cytoplasm</keyword>
<dbReference type="Pfam" id="PF01926">
    <property type="entry name" value="MMR_HSR1"/>
    <property type="match status" value="1"/>
</dbReference>
<dbReference type="InterPro" id="IPR005225">
    <property type="entry name" value="Small_GTP-bd"/>
</dbReference>
<dbReference type="InterPro" id="IPR025121">
    <property type="entry name" value="GTPase_HflX_N"/>
</dbReference>
<comment type="similarity">
    <text evidence="5">Belongs to the TRAFAC class OBG-HflX-like GTPase superfamily. HflX GTPase family.</text>
</comment>
<dbReference type="CDD" id="cd01878">
    <property type="entry name" value="HflX"/>
    <property type="match status" value="1"/>
</dbReference>
<evidence type="ECO:0000256" key="2">
    <source>
        <dbReference type="ARBA" id="ARBA00022741"/>
    </source>
</evidence>
<dbReference type="HAMAP" id="MF_00900">
    <property type="entry name" value="GTPase_HflX"/>
    <property type="match status" value="1"/>
</dbReference>
<dbReference type="InterPro" id="IPR016496">
    <property type="entry name" value="GTPase_HflX"/>
</dbReference>
<evidence type="ECO:0000256" key="5">
    <source>
        <dbReference type="HAMAP-Rule" id="MF_00900"/>
    </source>
</evidence>
<dbReference type="InterPro" id="IPR006073">
    <property type="entry name" value="GTP-bd"/>
</dbReference>
<dbReference type="PANTHER" id="PTHR10229:SF0">
    <property type="entry name" value="GTP-BINDING PROTEIN 6-RELATED"/>
    <property type="match status" value="1"/>
</dbReference>
<dbReference type="NCBIfam" id="TIGR03156">
    <property type="entry name" value="GTP_HflX"/>
    <property type="match status" value="1"/>
</dbReference>
<sequence length="406" mass="46774">MLEKKNLEYEKTVLVGVITATQNEEKAHEYLDELEFLTYTAGGEVVKRFTQRLDTPNPKTFIGTGKMEELTQFVQDNEIGTVIFDDELTPAQQNNIEKILRVKILDRTTLILDIFAQRAQTSYARTQVELAQYQYLLPRLTGLWTHLERQRGGIGMRGPGETEIETDRRIVRDRIALLKKKLETIDKQMATQRGNRGALVRVALIGYTNVGKSTLMNLISKSDVFAEDKLFATLDTTVRKVVIGNLPFLLSDTVGFIRKLPTELIESFKSTLDEVRDADLLLHVVDISHPNFEDHIASVNQILGEIKSINKPTIMVFNKIDAYTHLTIEDDDLMTEKTSRHFSLEEWKQTWMNRMNGDAIFISAINKENIQEFREKVYQKVREIHVTRFPYNNFLYPEIVIEEANS</sequence>
<evidence type="ECO:0000313" key="7">
    <source>
        <dbReference type="EMBL" id="MEB3039735.1"/>
    </source>
</evidence>
<keyword evidence="3" id="KW-0460">Magnesium</keyword>
<dbReference type="PIRSF" id="PIRSF006809">
    <property type="entry name" value="GTP-binding_hflX_prd"/>
    <property type="match status" value="1"/>
</dbReference>
<evidence type="ECO:0000256" key="4">
    <source>
        <dbReference type="ARBA" id="ARBA00023134"/>
    </source>
</evidence>
<proteinExistence type="inferred from homology"/>
<dbReference type="InterPro" id="IPR030394">
    <property type="entry name" value="G_HFLX_dom"/>
</dbReference>
<keyword evidence="1" id="KW-0479">Metal-binding</keyword>
<reference evidence="7 8" key="1">
    <citation type="submission" date="2023-12" db="EMBL/GenBank/DDBJ databases">
        <title>Genomic sequences of Capnocytophaga and Parvimonas strains.</title>
        <authorList>
            <person name="Watt R.M."/>
            <person name="Wang M."/>
            <person name="Yang T."/>
            <person name="Tong W.M."/>
        </authorList>
    </citation>
    <scope>NUCLEOTIDE SEQUENCE [LARGE SCALE GENOMIC DNA]</scope>
    <source>
        <strain evidence="7 8">CCUG 13156</strain>
    </source>
</reference>
<dbReference type="Pfam" id="PF13167">
    <property type="entry name" value="GTP-bdg_N"/>
    <property type="match status" value="1"/>
</dbReference>
<keyword evidence="4 5" id="KW-0342">GTP-binding</keyword>
<keyword evidence="2 5" id="KW-0547">Nucleotide-binding</keyword>
<keyword evidence="8" id="KW-1185">Reference proteome</keyword>
<accession>A0ABU5Y7G1</accession>